<name>A0AAV0KHB6_9ROSI</name>
<evidence type="ECO:0000256" key="1">
    <source>
        <dbReference type="ARBA" id="ARBA00004935"/>
    </source>
</evidence>
<dbReference type="GO" id="GO:0080043">
    <property type="term" value="F:quercetin 3-O-glucosyltransferase activity"/>
    <property type="evidence" value="ECO:0007669"/>
    <property type="project" value="TreeGrafter"/>
</dbReference>
<organism evidence="8 9">
    <name type="scientific">Linum tenue</name>
    <dbReference type="NCBI Taxonomy" id="586396"/>
    <lineage>
        <taxon>Eukaryota</taxon>
        <taxon>Viridiplantae</taxon>
        <taxon>Streptophyta</taxon>
        <taxon>Embryophyta</taxon>
        <taxon>Tracheophyta</taxon>
        <taxon>Spermatophyta</taxon>
        <taxon>Magnoliopsida</taxon>
        <taxon>eudicotyledons</taxon>
        <taxon>Gunneridae</taxon>
        <taxon>Pentapetalae</taxon>
        <taxon>rosids</taxon>
        <taxon>fabids</taxon>
        <taxon>Malpighiales</taxon>
        <taxon>Linaceae</taxon>
        <taxon>Linum</taxon>
    </lineage>
</organism>
<evidence type="ECO:0000256" key="3">
    <source>
        <dbReference type="ARBA" id="ARBA00022679"/>
    </source>
</evidence>
<comment type="catalytic activity">
    <reaction evidence="4">
        <text>an anthocyanidin + UDP-alpha-D-glucose + H(+) = an anthocyanidin 3-O-beta-D-glucoside + UDP</text>
        <dbReference type="Rhea" id="RHEA:20093"/>
        <dbReference type="ChEBI" id="CHEBI:15378"/>
        <dbReference type="ChEBI" id="CHEBI:16307"/>
        <dbReference type="ChEBI" id="CHEBI:58223"/>
        <dbReference type="ChEBI" id="CHEBI:58885"/>
        <dbReference type="ChEBI" id="CHEBI:143576"/>
        <dbReference type="EC" id="2.4.1.115"/>
    </reaction>
</comment>
<dbReference type="Gene3D" id="3.40.50.2000">
    <property type="entry name" value="Glycogen Phosphorylase B"/>
    <property type="match status" value="2"/>
</dbReference>
<evidence type="ECO:0000256" key="6">
    <source>
        <dbReference type="RuleBase" id="RU362057"/>
    </source>
</evidence>
<comment type="caution">
    <text evidence="8">The sequence shown here is derived from an EMBL/GenBank/DDBJ whole genome shotgun (WGS) entry which is preliminary data.</text>
</comment>
<dbReference type="FunFam" id="3.40.50.2000:FF:000019">
    <property type="entry name" value="Glycosyltransferase"/>
    <property type="match status" value="1"/>
</dbReference>
<dbReference type="PROSITE" id="PS00375">
    <property type="entry name" value="UDPGT"/>
    <property type="match status" value="1"/>
</dbReference>
<dbReference type="AlphaFoldDB" id="A0AAV0KHB6"/>
<comment type="similarity">
    <text evidence="2 5">Belongs to the UDP-glycosyltransferase family.</text>
</comment>
<dbReference type="GO" id="GO:0080044">
    <property type="term" value="F:quercetin 7-O-glucosyltransferase activity"/>
    <property type="evidence" value="ECO:0007669"/>
    <property type="project" value="TreeGrafter"/>
</dbReference>
<reference evidence="8" key="1">
    <citation type="submission" date="2022-08" db="EMBL/GenBank/DDBJ databases">
        <authorList>
            <person name="Gutierrez-Valencia J."/>
        </authorList>
    </citation>
    <scope>NUCLEOTIDE SEQUENCE</scope>
</reference>
<accession>A0AAV0KHB6</accession>
<dbReference type="Pfam" id="PF00201">
    <property type="entry name" value="UDPGT"/>
    <property type="match status" value="1"/>
</dbReference>
<proteinExistence type="inferred from homology"/>
<dbReference type="PANTHER" id="PTHR11926">
    <property type="entry name" value="GLUCOSYL/GLUCURONOSYL TRANSFERASES"/>
    <property type="match status" value="1"/>
</dbReference>
<dbReference type="SUPFAM" id="SSF53756">
    <property type="entry name" value="UDP-Glycosyltransferase/glycogen phosphorylase"/>
    <property type="match status" value="1"/>
</dbReference>
<sequence>MKVEQQKKQQQSNTKMNTPNPPHVLILPFPFQGHINPALQFSRLLISKGLRVTLIVYAEITTELTQGQLGSLAVHFLSTHDDEEEEPAVQAGGFGFLDRFAKTVKKELPRVACEIERETGSGAACLVYDSVAPWALEVAREMNIPCASFFTQPCAVDAILYSYYEGRIRAPITDKEEKFRVDGMAEVSLAVHDLPSYLHDEDDEYAPECLALLAAQFSNVAGADWVFCNTFTALEEKQIVHWMCNKLRFKAVGPTIPSIYLAKQLSSDDTCHEYGLSLFKPQHSPTYLKQWLDSQQPKSVVYVSFGSVASLSDKQTEEVAAALEKLDRPFLWVVRKSEQDKIPPGFVEDTSDRGLVVTWCCQLEVLAHESTGCFVTHCGWNSTIEALSMGVPMVTVPQFADQPTNAKFVEDVWGVGVRVMVRKRDGEEKAMARMEEIEWGVVEVMEGERAKGIRKNAEKWKTLARAAVADGGSSDRNIEDFVDELVNLQLLKRLEL</sequence>
<keyword evidence="9" id="KW-1185">Reference proteome</keyword>
<feature type="compositionally biased region" description="Polar residues" evidence="7">
    <location>
        <begin position="8"/>
        <end position="18"/>
    </location>
</feature>
<dbReference type="PANTHER" id="PTHR11926:SF1560">
    <property type="entry name" value="UDP-GLYCOSYLTRANSFERASE 74E1-RELATED"/>
    <property type="match status" value="1"/>
</dbReference>
<dbReference type="InterPro" id="IPR002213">
    <property type="entry name" value="UDP_glucos_trans"/>
</dbReference>
<keyword evidence="3 5" id="KW-0808">Transferase</keyword>
<dbReference type="Proteomes" id="UP001154282">
    <property type="component" value="Unassembled WGS sequence"/>
</dbReference>
<evidence type="ECO:0000313" key="8">
    <source>
        <dbReference type="EMBL" id="CAI0421411.1"/>
    </source>
</evidence>
<dbReference type="InterPro" id="IPR035595">
    <property type="entry name" value="UDP_glycos_trans_CS"/>
</dbReference>
<dbReference type="EC" id="2.4.1.-" evidence="6"/>
<comment type="pathway">
    <text evidence="1">Pigment biosynthesis; anthocyanin biosynthesis.</text>
</comment>
<feature type="region of interest" description="Disordered" evidence="7">
    <location>
        <begin position="1"/>
        <end position="21"/>
    </location>
</feature>
<protein>
    <recommendedName>
        <fullName evidence="6">Glycosyltransferase</fullName>
        <ecNumber evidence="6">2.4.1.-</ecNumber>
    </recommendedName>
</protein>
<dbReference type="GO" id="GO:0047213">
    <property type="term" value="F:anthocyanidin 3-O-glucosyltransferase activity"/>
    <property type="evidence" value="ECO:0007669"/>
    <property type="project" value="UniProtKB-EC"/>
</dbReference>
<keyword evidence="5" id="KW-0328">Glycosyltransferase</keyword>
<evidence type="ECO:0000256" key="7">
    <source>
        <dbReference type="SAM" id="MobiDB-lite"/>
    </source>
</evidence>
<dbReference type="CDD" id="cd03784">
    <property type="entry name" value="GT1_Gtf-like"/>
    <property type="match status" value="1"/>
</dbReference>
<gene>
    <name evidence="8" type="ORF">LITE_LOCUS18723</name>
</gene>
<dbReference type="EMBL" id="CAMGYJ010000005">
    <property type="protein sequence ID" value="CAI0421411.1"/>
    <property type="molecule type" value="Genomic_DNA"/>
</dbReference>
<evidence type="ECO:0000256" key="2">
    <source>
        <dbReference type="ARBA" id="ARBA00009995"/>
    </source>
</evidence>
<evidence type="ECO:0000313" key="9">
    <source>
        <dbReference type="Proteomes" id="UP001154282"/>
    </source>
</evidence>
<evidence type="ECO:0000256" key="4">
    <source>
        <dbReference type="ARBA" id="ARBA00047606"/>
    </source>
</evidence>
<evidence type="ECO:0000256" key="5">
    <source>
        <dbReference type="RuleBase" id="RU003718"/>
    </source>
</evidence>